<evidence type="ECO:0008006" key="5">
    <source>
        <dbReference type="Google" id="ProtNLM"/>
    </source>
</evidence>
<dbReference type="InterPro" id="IPR016162">
    <property type="entry name" value="Ald_DH_N"/>
</dbReference>
<dbReference type="GO" id="GO:0006081">
    <property type="term" value="P:aldehyde metabolic process"/>
    <property type="evidence" value="ECO:0007669"/>
    <property type="project" value="InterPro"/>
</dbReference>
<keyword evidence="4" id="KW-1185">Reference proteome</keyword>
<dbReference type="AlphaFoldDB" id="A0A022QXA0"/>
<dbReference type="EMBL" id="KI631018">
    <property type="protein sequence ID" value="EYU31154.1"/>
    <property type="molecule type" value="Genomic_DNA"/>
</dbReference>
<name>A0A022QXA0_ERYGU</name>
<dbReference type="STRING" id="4155.A0A022QXA0"/>
<dbReference type="Proteomes" id="UP000030748">
    <property type="component" value="Unassembled WGS sequence"/>
</dbReference>
<evidence type="ECO:0000256" key="1">
    <source>
        <dbReference type="ARBA" id="ARBA00023002"/>
    </source>
</evidence>
<keyword evidence="2" id="KW-0812">Transmembrane</keyword>
<dbReference type="PANTHER" id="PTHR43570:SF17">
    <property type="entry name" value="ALDEHYDE DEHYDROGENASE FAMILY 3 MEMBER F1"/>
    <property type="match status" value="1"/>
</dbReference>
<evidence type="ECO:0000256" key="2">
    <source>
        <dbReference type="SAM" id="Phobius"/>
    </source>
</evidence>
<dbReference type="GO" id="GO:0016491">
    <property type="term" value="F:oxidoreductase activity"/>
    <property type="evidence" value="ECO:0007669"/>
    <property type="project" value="UniProtKB-KW"/>
</dbReference>
<feature type="non-terminal residue" evidence="3">
    <location>
        <position position="188"/>
    </location>
</feature>
<evidence type="ECO:0000313" key="3">
    <source>
        <dbReference type="EMBL" id="EYU31155.1"/>
    </source>
</evidence>
<dbReference type="InterPro" id="IPR012394">
    <property type="entry name" value="Aldehyde_DH_NAD(P)"/>
</dbReference>
<keyword evidence="2" id="KW-1133">Transmembrane helix</keyword>
<reference evidence="3 4" key="1">
    <citation type="journal article" date="2013" name="Proc. Natl. Acad. Sci. U.S.A.">
        <title>Fine-scale variation in meiotic recombination in Mimulus inferred from population shotgun sequencing.</title>
        <authorList>
            <person name="Hellsten U."/>
            <person name="Wright K.M."/>
            <person name="Jenkins J."/>
            <person name="Shu S."/>
            <person name="Yuan Y."/>
            <person name="Wessler S.R."/>
            <person name="Schmutz J."/>
            <person name="Willis J.H."/>
            <person name="Rokhsar D.S."/>
        </authorList>
    </citation>
    <scope>NUCLEOTIDE SEQUENCE [LARGE SCALE GENOMIC DNA]</scope>
    <source>
        <strain evidence="4">cv. DUN x IM62</strain>
    </source>
</reference>
<proteinExistence type="predicted"/>
<protein>
    <recommendedName>
        <fullName evidence="5">Aldehyde dehydrogenase domain-containing protein</fullName>
    </recommendedName>
</protein>
<sequence>MEGFGGLSNSINGLKQAFRNGETRAVDWRKSQLQAVLRFLAENEDRIFEALKQDLRKHPVEAYRDEIGVVKKSAEHSLRHIKQWMAPKKQIMKFSAKFRNFNTYVISEKFPKFRNFRAFWNWNEFLDSENFGIGIGIDFVLPKFFGNIPKRLISIRSFRLSALFVSISIYVVYVIIRSLRVTAACSFS</sequence>
<feature type="transmembrane region" description="Helical" evidence="2">
    <location>
        <begin position="158"/>
        <end position="176"/>
    </location>
</feature>
<dbReference type="SUPFAM" id="SSF53720">
    <property type="entry name" value="ALDH-like"/>
    <property type="match status" value="1"/>
</dbReference>
<evidence type="ECO:0000313" key="4">
    <source>
        <dbReference type="Proteomes" id="UP000030748"/>
    </source>
</evidence>
<organism evidence="3 4">
    <name type="scientific">Erythranthe guttata</name>
    <name type="common">Yellow monkey flower</name>
    <name type="synonym">Mimulus guttatus</name>
    <dbReference type="NCBI Taxonomy" id="4155"/>
    <lineage>
        <taxon>Eukaryota</taxon>
        <taxon>Viridiplantae</taxon>
        <taxon>Streptophyta</taxon>
        <taxon>Embryophyta</taxon>
        <taxon>Tracheophyta</taxon>
        <taxon>Spermatophyta</taxon>
        <taxon>Magnoliopsida</taxon>
        <taxon>eudicotyledons</taxon>
        <taxon>Gunneridae</taxon>
        <taxon>Pentapetalae</taxon>
        <taxon>asterids</taxon>
        <taxon>lamiids</taxon>
        <taxon>Lamiales</taxon>
        <taxon>Phrymaceae</taxon>
        <taxon>Erythranthe</taxon>
    </lineage>
</organism>
<dbReference type="Gene3D" id="3.40.605.10">
    <property type="entry name" value="Aldehyde Dehydrogenase, Chain A, domain 1"/>
    <property type="match status" value="1"/>
</dbReference>
<dbReference type="InterPro" id="IPR016161">
    <property type="entry name" value="Ald_DH/histidinol_DH"/>
</dbReference>
<gene>
    <name evidence="3" type="ORF">MIMGU_mgv1a0038972mg</name>
</gene>
<keyword evidence="2" id="KW-0472">Membrane</keyword>
<keyword evidence="1" id="KW-0560">Oxidoreductase</keyword>
<dbReference type="EMBL" id="KI631018">
    <property type="protein sequence ID" value="EYU31155.1"/>
    <property type="molecule type" value="Genomic_DNA"/>
</dbReference>
<dbReference type="PANTHER" id="PTHR43570">
    <property type="entry name" value="ALDEHYDE DEHYDROGENASE"/>
    <property type="match status" value="1"/>
</dbReference>
<accession>A0A022QXA0</accession>